<evidence type="ECO:0000313" key="2">
    <source>
        <dbReference type="EMBL" id="EUD64704.1"/>
    </source>
</evidence>
<dbReference type="AlphaFoldDB" id="W7A6H9"/>
<proteinExistence type="predicted"/>
<dbReference type="EMBL" id="KI965491">
    <property type="protein sequence ID" value="EUD64704.1"/>
    <property type="molecule type" value="Genomic_DNA"/>
</dbReference>
<accession>W7A6H9</accession>
<protein>
    <submittedName>
        <fullName evidence="2">Uncharacterized protein</fullName>
    </submittedName>
</protein>
<sequence length="175" mass="20325">MDTTKEGSENAELKLKQQILQAILQHEVANPVEANTHLTNPHSTKDLGQLNLELINAENKHREKKTKNKYRQLLFLYPHNKMSQEEVKRGLLRDLQEKYQIKVEQMKNLHEHIQKVQKELQRAGNEVEALRASVKANEEEDKFKGKVNQPSGHYPWMEGKAEEKAEAHLPNISHL</sequence>
<evidence type="ECO:0000256" key="1">
    <source>
        <dbReference type="SAM" id="MobiDB-lite"/>
    </source>
</evidence>
<gene>
    <name evidence="2" type="ORF">C922_04960</name>
</gene>
<dbReference type="VEuPathDB" id="PlasmoDB:C922_04960"/>
<dbReference type="OrthoDB" id="387585at2759"/>
<dbReference type="RefSeq" id="XP_008818756.1">
    <property type="nucleotide sequence ID" value="XM_008820534.1"/>
</dbReference>
<dbReference type="GeneID" id="20040234"/>
<evidence type="ECO:0000313" key="3">
    <source>
        <dbReference type="Proteomes" id="UP000030640"/>
    </source>
</evidence>
<keyword evidence="3" id="KW-1185">Reference proteome</keyword>
<reference evidence="2 3" key="1">
    <citation type="submission" date="2013-02" db="EMBL/GenBank/DDBJ databases">
        <title>The Genome Sequence of Plasmodium inui San Antonio 1.</title>
        <authorList>
            <consortium name="The Broad Institute Genome Sequencing Platform"/>
            <consortium name="The Broad Institute Genome Sequencing Center for Infectious Disease"/>
            <person name="Neafsey D."/>
            <person name="Cheeseman I."/>
            <person name="Volkman S."/>
            <person name="Adams J."/>
            <person name="Walker B."/>
            <person name="Young S.K."/>
            <person name="Zeng Q."/>
            <person name="Gargeya S."/>
            <person name="Fitzgerald M."/>
            <person name="Haas B."/>
            <person name="Abouelleil A."/>
            <person name="Alvarado L."/>
            <person name="Arachchi H.M."/>
            <person name="Berlin A.M."/>
            <person name="Chapman S.B."/>
            <person name="Dewar J."/>
            <person name="Goldberg J."/>
            <person name="Griggs A."/>
            <person name="Gujja S."/>
            <person name="Hansen M."/>
            <person name="Howarth C."/>
            <person name="Imamovic A."/>
            <person name="Larimer J."/>
            <person name="McCowan C."/>
            <person name="Murphy C."/>
            <person name="Neiman D."/>
            <person name="Pearson M."/>
            <person name="Priest M."/>
            <person name="Roberts A."/>
            <person name="Saif S."/>
            <person name="Shea T."/>
            <person name="Sisk P."/>
            <person name="Sykes S."/>
            <person name="Wortman J."/>
            <person name="Nusbaum C."/>
            <person name="Birren B."/>
        </authorList>
    </citation>
    <scope>NUCLEOTIDE SEQUENCE [LARGE SCALE GENOMIC DNA]</scope>
    <source>
        <strain evidence="2 3">San Antonio 1</strain>
    </source>
</reference>
<dbReference type="Proteomes" id="UP000030640">
    <property type="component" value="Unassembled WGS sequence"/>
</dbReference>
<feature type="region of interest" description="Disordered" evidence="1">
    <location>
        <begin position="135"/>
        <end position="175"/>
    </location>
</feature>
<name>W7A6H9_9APIC</name>
<organism evidence="2 3">
    <name type="scientific">Plasmodium inui San Antonio 1</name>
    <dbReference type="NCBI Taxonomy" id="1237626"/>
    <lineage>
        <taxon>Eukaryota</taxon>
        <taxon>Sar</taxon>
        <taxon>Alveolata</taxon>
        <taxon>Apicomplexa</taxon>
        <taxon>Aconoidasida</taxon>
        <taxon>Haemosporida</taxon>
        <taxon>Plasmodiidae</taxon>
        <taxon>Plasmodium</taxon>
        <taxon>Plasmodium (Plasmodium)</taxon>
    </lineage>
</organism>